<keyword evidence="3" id="KW-1185">Reference proteome</keyword>
<dbReference type="Proteomes" id="UP001549019">
    <property type="component" value="Unassembled WGS sequence"/>
</dbReference>
<feature type="coiled-coil region" evidence="1">
    <location>
        <begin position="3"/>
        <end position="34"/>
    </location>
</feature>
<accession>A0ABV2E5R0</accession>
<organism evidence="2 3">
    <name type="scientific">Salinicoccus halitifaciens</name>
    <dbReference type="NCBI Taxonomy" id="1073415"/>
    <lineage>
        <taxon>Bacteria</taxon>
        <taxon>Bacillati</taxon>
        <taxon>Bacillota</taxon>
        <taxon>Bacilli</taxon>
        <taxon>Bacillales</taxon>
        <taxon>Staphylococcaceae</taxon>
        <taxon>Salinicoccus</taxon>
    </lineage>
</organism>
<reference evidence="2 3" key="1">
    <citation type="submission" date="2024-05" db="EMBL/GenBank/DDBJ databases">
        <title>Genomic Encyclopedia of Type Strains, Phase IV (KMG-IV): sequencing the most valuable type-strain genomes for metagenomic binning, comparative biology and taxonomic classification.</title>
        <authorList>
            <person name="Goeker M."/>
        </authorList>
    </citation>
    <scope>NUCLEOTIDE SEQUENCE [LARGE SCALE GENOMIC DNA]</scope>
    <source>
        <strain evidence="2 3">DSM 25286</strain>
    </source>
</reference>
<keyword evidence="1" id="KW-0175">Coiled coil</keyword>
<name>A0ABV2E5R0_9STAP</name>
<protein>
    <submittedName>
        <fullName evidence="2">Archaellum component FlaC</fullName>
    </submittedName>
</protein>
<proteinExistence type="predicted"/>
<evidence type="ECO:0000313" key="2">
    <source>
        <dbReference type="EMBL" id="MET3109737.1"/>
    </source>
</evidence>
<dbReference type="RefSeq" id="WP_230820923.1">
    <property type="nucleotide sequence ID" value="NZ_JAJNCU010000001.1"/>
</dbReference>
<evidence type="ECO:0000313" key="3">
    <source>
        <dbReference type="Proteomes" id="UP001549019"/>
    </source>
</evidence>
<dbReference type="EMBL" id="JBDZDV010000001">
    <property type="protein sequence ID" value="MET3109737.1"/>
    <property type="molecule type" value="Genomic_DNA"/>
</dbReference>
<comment type="caution">
    <text evidence="2">The sequence shown here is derived from an EMBL/GenBank/DDBJ whole genome shotgun (WGS) entry which is preliminary data.</text>
</comment>
<evidence type="ECO:0000256" key="1">
    <source>
        <dbReference type="SAM" id="Coils"/>
    </source>
</evidence>
<gene>
    <name evidence="2" type="ORF">ABHD89_000125</name>
</gene>
<sequence>MSIEKLEKNIESIKQEHEKQIKILEEINSLTEESAMIIKDIKERRQKKTCYKK</sequence>